<comment type="subcellular location">
    <subcellularLocation>
        <location evidence="1">Membrane</location>
        <topology evidence="1">Single-pass type I membrane protein</topology>
    </subcellularLocation>
</comment>
<dbReference type="Proteomes" id="UP000225706">
    <property type="component" value="Unassembled WGS sequence"/>
</dbReference>
<keyword evidence="4 16" id="KW-0812">Transmembrane</keyword>
<dbReference type="CDD" id="cd00192">
    <property type="entry name" value="PTKc"/>
    <property type="match status" value="1"/>
</dbReference>
<dbReference type="InterPro" id="IPR008266">
    <property type="entry name" value="Tyr_kinase_AS"/>
</dbReference>
<dbReference type="Gene3D" id="2.60.120.260">
    <property type="entry name" value="Galactose-binding domain-like"/>
    <property type="match status" value="1"/>
</dbReference>
<feature type="domain" description="Protein kinase" evidence="18">
    <location>
        <begin position="568"/>
        <end position="857"/>
    </location>
</feature>
<keyword evidence="10 16" id="KW-0472">Membrane</keyword>
<comment type="catalytic activity">
    <reaction evidence="14">
        <text>L-tyrosyl-[protein] + ATP = O-phospho-L-tyrosyl-[protein] + ADP + H(+)</text>
        <dbReference type="Rhea" id="RHEA:10596"/>
        <dbReference type="Rhea" id="RHEA-COMP:10136"/>
        <dbReference type="Rhea" id="RHEA-COMP:20101"/>
        <dbReference type="ChEBI" id="CHEBI:15378"/>
        <dbReference type="ChEBI" id="CHEBI:30616"/>
        <dbReference type="ChEBI" id="CHEBI:46858"/>
        <dbReference type="ChEBI" id="CHEBI:61978"/>
        <dbReference type="ChEBI" id="CHEBI:456216"/>
        <dbReference type="EC" id="2.7.10.1"/>
    </reaction>
</comment>
<dbReference type="InterPro" id="IPR017441">
    <property type="entry name" value="Protein_kinase_ATP_BS"/>
</dbReference>
<dbReference type="GO" id="GO:0004714">
    <property type="term" value="F:transmembrane receptor protein tyrosine kinase activity"/>
    <property type="evidence" value="ECO:0007669"/>
    <property type="project" value="UniProtKB-EC"/>
</dbReference>
<feature type="signal peptide" evidence="17">
    <location>
        <begin position="1"/>
        <end position="21"/>
    </location>
</feature>
<dbReference type="PROSITE" id="PS50853">
    <property type="entry name" value="FN3"/>
    <property type="match status" value="2"/>
</dbReference>
<dbReference type="PANTHER" id="PTHR24416">
    <property type="entry name" value="TYROSINE-PROTEIN KINASE RECEPTOR"/>
    <property type="match status" value="1"/>
</dbReference>
<feature type="transmembrane region" description="Helical" evidence="16">
    <location>
        <begin position="498"/>
        <end position="519"/>
    </location>
</feature>
<comment type="caution">
    <text evidence="21">The sequence shown here is derived from an EMBL/GenBank/DDBJ whole genome shotgun (WGS) entry which is preliminary data.</text>
</comment>
<dbReference type="PROSITE" id="PS00109">
    <property type="entry name" value="PROTEIN_KINASE_TYR"/>
    <property type="match status" value="1"/>
</dbReference>
<dbReference type="SUPFAM" id="SSF49785">
    <property type="entry name" value="Galactose-binding domain-like"/>
    <property type="match status" value="1"/>
</dbReference>
<dbReference type="SUPFAM" id="SSF49265">
    <property type="entry name" value="Fibronectin type III"/>
    <property type="match status" value="1"/>
</dbReference>
<evidence type="ECO:0000256" key="12">
    <source>
        <dbReference type="ARBA" id="ARBA00023170"/>
    </source>
</evidence>
<dbReference type="Gene3D" id="2.60.40.1770">
    <property type="entry name" value="ephrin a2 ectodomain"/>
    <property type="match status" value="1"/>
</dbReference>
<evidence type="ECO:0000256" key="17">
    <source>
        <dbReference type="SAM" id="SignalP"/>
    </source>
</evidence>
<proteinExistence type="predicted"/>
<name>A0A2B4S0Q0_STYPI</name>
<dbReference type="Pfam" id="PF07714">
    <property type="entry name" value="PK_Tyr_Ser-Thr"/>
    <property type="match status" value="1"/>
</dbReference>
<evidence type="ECO:0000259" key="18">
    <source>
        <dbReference type="PROSITE" id="PS50011"/>
    </source>
</evidence>
<keyword evidence="12 21" id="KW-0675">Receptor</keyword>
<evidence type="ECO:0000313" key="22">
    <source>
        <dbReference type="Proteomes" id="UP000225706"/>
    </source>
</evidence>
<evidence type="ECO:0000256" key="7">
    <source>
        <dbReference type="ARBA" id="ARBA00022777"/>
    </source>
</evidence>
<evidence type="ECO:0000256" key="13">
    <source>
        <dbReference type="ARBA" id="ARBA00023180"/>
    </source>
</evidence>
<evidence type="ECO:0000256" key="8">
    <source>
        <dbReference type="ARBA" id="ARBA00022840"/>
    </source>
</evidence>
<evidence type="ECO:0000256" key="15">
    <source>
        <dbReference type="PROSITE-ProRule" id="PRU10141"/>
    </source>
</evidence>
<dbReference type="SMART" id="SM00219">
    <property type="entry name" value="TyrKc"/>
    <property type="match status" value="1"/>
</dbReference>
<feature type="domain" description="Eph LBD" evidence="20">
    <location>
        <begin position="13"/>
        <end position="194"/>
    </location>
</feature>
<protein>
    <recommendedName>
        <fullName evidence="2">receptor protein-tyrosine kinase</fullName>
        <ecNumber evidence="2">2.7.10.1</ecNumber>
    </recommendedName>
</protein>
<evidence type="ECO:0000259" key="19">
    <source>
        <dbReference type="PROSITE" id="PS50853"/>
    </source>
</evidence>
<dbReference type="SUPFAM" id="SSF56112">
    <property type="entry name" value="Protein kinase-like (PK-like)"/>
    <property type="match status" value="1"/>
</dbReference>
<accession>A0A2B4S0Q0</accession>
<dbReference type="InterPro" id="IPR003961">
    <property type="entry name" value="FN3_dom"/>
</dbReference>
<organism evidence="21 22">
    <name type="scientific">Stylophora pistillata</name>
    <name type="common">Smooth cauliflower coral</name>
    <dbReference type="NCBI Taxonomy" id="50429"/>
    <lineage>
        <taxon>Eukaryota</taxon>
        <taxon>Metazoa</taxon>
        <taxon>Cnidaria</taxon>
        <taxon>Anthozoa</taxon>
        <taxon>Hexacorallia</taxon>
        <taxon>Scleractinia</taxon>
        <taxon>Astrocoeniina</taxon>
        <taxon>Pocilloporidae</taxon>
        <taxon>Stylophora</taxon>
    </lineage>
</organism>
<gene>
    <name evidence="21" type="primary">EPHB5</name>
    <name evidence="21" type="ORF">AWC38_SpisGene13408</name>
</gene>
<evidence type="ECO:0000256" key="14">
    <source>
        <dbReference type="ARBA" id="ARBA00051243"/>
    </source>
</evidence>
<dbReference type="InterPro" id="IPR036116">
    <property type="entry name" value="FN3_sf"/>
</dbReference>
<dbReference type="InterPro" id="IPR020635">
    <property type="entry name" value="Tyr_kinase_cat_dom"/>
</dbReference>
<feature type="chain" id="PRO_5012699278" description="receptor protein-tyrosine kinase" evidence="17">
    <location>
        <begin position="22"/>
        <end position="865"/>
    </location>
</feature>
<dbReference type="PANTHER" id="PTHR24416:SF621">
    <property type="entry name" value="TYROSINE KINASE RECEPTOR CAD96CA"/>
    <property type="match status" value="1"/>
</dbReference>
<dbReference type="Pfam" id="PF01404">
    <property type="entry name" value="Ephrin_lbd"/>
    <property type="match status" value="1"/>
</dbReference>
<evidence type="ECO:0000256" key="6">
    <source>
        <dbReference type="ARBA" id="ARBA00022741"/>
    </source>
</evidence>
<dbReference type="PROSITE" id="PS00107">
    <property type="entry name" value="PROTEIN_KINASE_ATP"/>
    <property type="match status" value="1"/>
</dbReference>
<dbReference type="PROSITE" id="PS51550">
    <property type="entry name" value="EPH_LBD"/>
    <property type="match status" value="1"/>
</dbReference>
<dbReference type="STRING" id="50429.A0A2B4S0Q0"/>
<evidence type="ECO:0000256" key="1">
    <source>
        <dbReference type="ARBA" id="ARBA00004479"/>
    </source>
</evidence>
<dbReference type="Gene3D" id="3.30.200.20">
    <property type="entry name" value="Phosphorylase Kinase, domain 1"/>
    <property type="match status" value="1"/>
</dbReference>
<dbReference type="EC" id="2.7.10.1" evidence="2"/>
<keyword evidence="13" id="KW-0325">Glycoprotein</keyword>
<feature type="binding site" evidence="15">
    <location>
        <position position="597"/>
    </location>
    <ligand>
        <name>ATP</name>
        <dbReference type="ChEBI" id="CHEBI:30616"/>
    </ligand>
</feature>
<evidence type="ECO:0000256" key="10">
    <source>
        <dbReference type="ARBA" id="ARBA00023136"/>
    </source>
</evidence>
<keyword evidence="7" id="KW-0418">Kinase</keyword>
<dbReference type="InterPro" id="IPR001090">
    <property type="entry name" value="Ephrin_rcpt_lig-bd_dom"/>
</dbReference>
<dbReference type="PRINTS" id="PR00109">
    <property type="entry name" value="TYRKINASE"/>
</dbReference>
<dbReference type="FunFam" id="1.10.510.10:FF:000554">
    <property type="entry name" value="Predicted protein"/>
    <property type="match status" value="1"/>
</dbReference>
<dbReference type="SMART" id="SM00615">
    <property type="entry name" value="EPH_lbd"/>
    <property type="match status" value="1"/>
</dbReference>
<evidence type="ECO:0000256" key="9">
    <source>
        <dbReference type="ARBA" id="ARBA00022989"/>
    </source>
</evidence>
<dbReference type="OrthoDB" id="5957492at2759"/>
<keyword evidence="9 16" id="KW-1133">Transmembrane helix</keyword>
<evidence type="ECO:0000256" key="4">
    <source>
        <dbReference type="ARBA" id="ARBA00022692"/>
    </source>
</evidence>
<reference evidence="22" key="1">
    <citation type="journal article" date="2017" name="bioRxiv">
        <title>Comparative analysis of the genomes of Stylophora pistillata and Acropora digitifera provides evidence for extensive differences between species of corals.</title>
        <authorList>
            <person name="Voolstra C.R."/>
            <person name="Li Y."/>
            <person name="Liew Y.J."/>
            <person name="Baumgarten S."/>
            <person name="Zoccola D."/>
            <person name="Flot J.-F."/>
            <person name="Tambutte S."/>
            <person name="Allemand D."/>
            <person name="Aranda M."/>
        </authorList>
    </citation>
    <scope>NUCLEOTIDE SEQUENCE [LARGE SCALE GENOMIC DNA]</scope>
</reference>
<keyword evidence="22" id="KW-1185">Reference proteome</keyword>
<dbReference type="GO" id="GO:0005524">
    <property type="term" value="F:ATP binding"/>
    <property type="evidence" value="ECO:0007669"/>
    <property type="project" value="UniProtKB-UniRule"/>
</dbReference>
<evidence type="ECO:0000256" key="5">
    <source>
        <dbReference type="ARBA" id="ARBA00022737"/>
    </source>
</evidence>
<feature type="domain" description="Fibronectin type-III" evidence="19">
    <location>
        <begin position="400"/>
        <end position="491"/>
    </location>
</feature>
<dbReference type="GO" id="GO:0043235">
    <property type="term" value="C:receptor complex"/>
    <property type="evidence" value="ECO:0007669"/>
    <property type="project" value="TreeGrafter"/>
</dbReference>
<keyword evidence="5" id="KW-0677">Repeat</keyword>
<sequence>MMDNLLVAVWILLLFVTLTSTKQVILEKQPFPEKTWVWSPSRPTTASGGPRGWTKQTYYSTCDLSLDEFPQPNNWLRSDSIEIHSGAKTVLVTIEYRTFNCSSYSDKGGNYCKNYFDLYEHQSWQQSILDPLTNKASYIKIAKTAPSALGIKVTQKFRVEVKKKYILLAFHDQGSCSVLFSLTVSYFVCPELPRISSLVFLPQTTAPANNSKPVEVNCVTNAFNKQGILSLDCQSDGVWNISTLNGSCICREGMENAVGKCEDCPKGKYNDGNGFNCTVIPSAPENVQVIFVNRSALELQWQPPVVTGDQTHVFYDVDCRKLCEDDDENMCVNNACGSDVIFIPKKDDLNVNHVILGNLSSFVVYTMQIFAKNRVSELARRKDGTEANFGEISVRTNGSVPGKPEVFVKQPKTAVVLSWKIKDKNGILKEYYVTSVRKDDLSKTQTLVTKKMEAQFDLKAGKTYEFQVFAINNFGRGPAGVKTFTLRDEPNVTMYPSIIYGMVGLLALCIASFTSYIIYSRWNRRTNVNRGKIPKTKKSSAMVYENVSMGSVAERQKLDEFRLDRDQITTMKVLGSGNFGQVFKAVYKPLKSEVAVKSLKDNAKKKDLQDMLTELDLMKTMRPHPHVVKLIGCCIEKDPPLIVLEYLPYGDLLGYLRKSRGIEDPYNTGEKRPSSTLTEKDLLSFAWMIADGMSYLSTMKIVHRDLAARNILVGDNKVCKISDLGLARGLEGDIYTRKSQARLPAKWMPPESLLYGKSTTMSDIWSYGIVMWEVFTIGESPYPRVKSREIAGLLQKGYRMPKPPHISQELYSIMTNCWEEQPKSRPTFPWLCSAIKRLLDDFKTYVNLEVYESHDYINFDVADKE</sequence>
<dbReference type="InterPro" id="IPR011009">
    <property type="entry name" value="Kinase-like_dom_sf"/>
</dbReference>
<keyword evidence="17" id="KW-0732">Signal</keyword>
<dbReference type="InterPro" id="IPR001245">
    <property type="entry name" value="Ser-Thr/Tyr_kinase_cat_dom"/>
</dbReference>
<keyword evidence="3" id="KW-0808">Transferase</keyword>
<dbReference type="SMART" id="SM00060">
    <property type="entry name" value="FN3"/>
    <property type="match status" value="2"/>
</dbReference>
<evidence type="ECO:0000313" key="21">
    <source>
        <dbReference type="EMBL" id="PFX22082.1"/>
    </source>
</evidence>
<evidence type="ECO:0000256" key="16">
    <source>
        <dbReference type="SAM" id="Phobius"/>
    </source>
</evidence>
<dbReference type="GO" id="GO:0005886">
    <property type="term" value="C:plasma membrane"/>
    <property type="evidence" value="ECO:0007669"/>
    <property type="project" value="TreeGrafter"/>
</dbReference>
<dbReference type="PROSITE" id="PS50011">
    <property type="entry name" value="PROTEIN_KINASE_DOM"/>
    <property type="match status" value="1"/>
</dbReference>
<keyword evidence="6 15" id="KW-0547">Nucleotide-binding</keyword>
<keyword evidence="8 15" id="KW-0067">ATP-binding</keyword>
<dbReference type="Pfam" id="PF00041">
    <property type="entry name" value="fn3"/>
    <property type="match status" value="2"/>
</dbReference>
<dbReference type="InterPro" id="IPR013783">
    <property type="entry name" value="Ig-like_fold"/>
</dbReference>
<dbReference type="CDD" id="cd00063">
    <property type="entry name" value="FN3"/>
    <property type="match status" value="2"/>
</dbReference>
<dbReference type="Gene3D" id="1.10.510.10">
    <property type="entry name" value="Transferase(Phosphotransferase) domain 1"/>
    <property type="match status" value="1"/>
</dbReference>
<dbReference type="InterPro" id="IPR000719">
    <property type="entry name" value="Prot_kinase_dom"/>
</dbReference>
<keyword evidence="11" id="KW-0829">Tyrosine-protein kinase</keyword>
<evidence type="ECO:0000256" key="3">
    <source>
        <dbReference type="ARBA" id="ARBA00022679"/>
    </source>
</evidence>
<dbReference type="InterPro" id="IPR008979">
    <property type="entry name" value="Galactose-bd-like_sf"/>
</dbReference>
<evidence type="ECO:0000256" key="2">
    <source>
        <dbReference type="ARBA" id="ARBA00011902"/>
    </source>
</evidence>
<dbReference type="AlphaFoldDB" id="A0A2B4S0Q0"/>
<dbReference type="EMBL" id="LSMT01000252">
    <property type="protein sequence ID" value="PFX22082.1"/>
    <property type="molecule type" value="Genomic_DNA"/>
</dbReference>
<evidence type="ECO:0000259" key="20">
    <source>
        <dbReference type="PROSITE" id="PS51550"/>
    </source>
</evidence>
<dbReference type="InterPro" id="IPR050122">
    <property type="entry name" value="RTK"/>
</dbReference>
<evidence type="ECO:0000256" key="11">
    <source>
        <dbReference type="ARBA" id="ARBA00023137"/>
    </source>
</evidence>
<dbReference type="Gene3D" id="2.60.40.10">
    <property type="entry name" value="Immunoglobulins"/>
    <property type="match status" value="2"/>
</dbReference>
<dbReference type="GO" id="GO:0007169">
    <property type="term" value="P:cell surface receptor protein tyrosine kinase signaling pathway"/>
    <property type="evidence" value="ECO:0007669"/>
    <property type="project" value="TreeGrafter"/>
</dbReference>
<feature type="domain" description="Fibronectin type-III" evidence="19">
    <location>
        <begin position="283"/>
        <end position="399"/>
    </location>
</feature>